<dbReference type="PANTHER" id="PTHR24379">
    <property type="entry name" value="KRAB AND ZINC FINGER DOMAIN-CONTAINING"/>
    <property type="match status" value="1"/>
</dbReference>
<evidence type="ECO:0000256" key="5">
    <source>
        <dbReference type="ARBA" id="ARBA00022771"/>
    </source>
</evidence>
<accession>A0A834XZ58</accession>
<feature type="domain" description="C2H2-type" evidence="13">
    <location>
        <begin position="155"/>
        <end position="178"/>
    </location>
</feature>
<feature type="domain" description="C2H2-type" evidence="13">
    <location>
        <begin position="196"/>
        <end position="223"/>
    </location>
</feature>
<proteinExistence type="inferred from homology"/>
<evidence type="ECO:0000256" key="12">
    <source>
        <dbReference type="SAM" id="MobiDB-lite"/>
    </source>
</evidence>
<evidence type="ECO:0000256" key="10">
    <source>
        <dbReference type="ARBA" id="ARBA00023242"/>
    </source>
</evidence>
<dbReference type="GO" id="GO:1990837">
    <property type="term" value="F:sequence-specific double-stranded DNA binding"/>
    <property type="evidence" value="ECO:0007669"/>
    <property type="project" value="UniProtKB-ARBA"/>
</dbReference>
<organism evidence="14 15">
    <name type="scientific">Aphidius gifuensis</name>
    <name type="common">Parasitoid wasp</name>
    <dbReference type="NCBI Taxonomy" id="684658"/>
    <lineage>
        <taxon>Eukaryota</taxon>
        <taxon>Metazoa</taxon>
        <taxon>Ecdysozoa</taxon>
        <taxon>Arthropoda</taxon>
        <taxon>Hexapoda</taxon>
        <taxon>Insecta</taxon>
        <taxon>Pterygota</taxon>
        <taxon>Neoptera</taxon>
        <taxon>Endopterygota</taxon>
        <taxon>Hymenoptera</taxon>
        <taxon>Apocrita</taxon>
        <taxon>Ichneumonoidea</taxon>
        <taxon>Braconidae</taxon>
        <taxon>Aphidiinae</taxon>
        <taxon>Aphidius</taxon>
    </lineage>
</organism>
<sequence length="741" mass="86524">MVSNENSNDFICSICGDKFNNENQYYGHLRIHSGEVVWNCEKCNNPKIIFTSQSKLIAHEKLYHNLTRQFKCPKCDLSFERASQLNYHNRSFHLYEKNQICSICKKGFFRKTDLNTHMNIHLKINQLMCEYCGNKFNHISNLIRHIKTHSGMKQYPCTICEKRFTQLSSLTRHKKIHTTVTLSNEKINNKLSRRKHYCKTCGESFHLIFHLRQHEQLHAQKIGDFSCKNCSQVFQCHLDLQDHSCRIIDKNMNEDVIEYDITLLNNENKLSLEMNDVNSSVSPILRDIEHKLSNIEIDSSCDESINISDLLGPYNYDEIEFPNTSVIHLEKVDNVEQIGCNLCHDNSASKESCDKCLHIEKNQLYIEVCEADYLKNLELNINNDKEFCSDKNQHGNEKIQENIELILQNKIINCSSSSSSSSSSTTPPISHDNQWIEQPSDNKFESSMYKNFHVNNIIINQNCDKKSFENYIHSSVCDDNEPMIRLVQNEDGAQFFELIRDSAHYNQIEKNDIITNNNVIINESEVKINIKSQKQKISDNKKLKFRDQKFECTVCNKYFTTMSNLKQHTGTHFADQQKFKCQKCDVSFAWKSTLNKHIASNHRPDGPQKFVCEICPKVYNTFSQVNEHVKRDHLKERNHICPECGKTFFKKFDLKSHIRIHTNERPYICQSCGKGFYHQSHIIRHERIHSGERPYSCDICQKSFTQPGSLKAHKQTHQDTEKLDILDYQLDEDDPTILTTV</sequence>
<keyword evidence="10" id="KW-0539">Nucleus</keyword>
<keyword evidence="9" id="KW-0804">Transcription</keyword>
<keyword evidence="6" id="KW-0862">Zinc</keyword>
<evidence type="ECO:0000256" key="9">
    <source>
        <dbReference type="ARBA" id="ARBA00023163"/>
    </source>
</evidence>
<dbReference type="Gene3D" id="3.30.160.60">
    <property type="entry name" value="Classic Zinc Finger"/>
    <property type="match status" value="9"/>
</dbReference>
<feature type="domain" description="C2H2-type" evidence="13">
    <location>
        <begin position="10"/>
        <end position="37"/>
    </location>
</feature>
<evidence type="ECO:0000256" key="6">
    <source>
        <dbReference type="ARBA" id="ARBA00022833"/>
    </source>
</evidence>
<evidence type="ECO:0000256" key="4">
    <source>
        <dbReference type="ARBA" id="ARBA00022737"/>
    </source>
</evidence>
<keyword evidence="4" id="KW-0677">Repeat</keyword>
<feature type="domain" description="C2H2-type" evidence="13">
    <location>
        <begin position="99"/>
        <end position="121"/>
    </location>
</feature>
<comment type="caution">
    <text evidence="14">The sequence shown here is derived from an EMBL/GenBank/DDBJ whole genome shotgun (WGS) entry which is preliminary data.</text>
</comment>
<feature type="region of interest" description="Disordered" evidence="12">
    <location>
        <begin position="417"/>
        <end position="437"/>
    </location>
</feature>
<keyword evidence="3" id="KW-0479">Metal-binding</keyword>
<dbReference type="GO" id="GO:0005634">
    <property type="term" value="C:nucleus"/>
    <property type="evidence" value="ECO:0007669"/>
    <property type="project" value="UniProtKB-SubCell"/>
</dbReference>
<comment type="subcellular location">
    <subcellularLocation>
        <location evidence="1">Nucleus</location>
    </subcellularLocation>
</comment>
<dbReference type="InterPro" id="IPR013087">
    <property type="entry name" value="Znf_C2H2_type"/>
</dbReference>
<dbReference type="FunFam" id="3.30.160.60:FF:000224">
    <property type="entry name" value="Zinc finger protein 329"/>
    <property type="match status" value="1"/>
</dbReference>
<dbReference type="FunFam" id="3.30.160.60:FF:000188">
    <property type="entry name" value="Zinc finger protein 787"/>
    <property type="match status" value="1"/>
</dbReference>
<dbReference type="SMART" id="SM00355">
    <property type="entry name" value="ZnF_C2H2"/>
    <property type="match status" value="13"/>
</dbReference>
<dbReference type="Pfam" id="PF00096">
    <property type="entry name" value="zf-C2H2"/>
    <property type="match status" value="9"/>
</dbReference>
<feature type="domain" description="C2H2-type" evidence="13">
    <location>
        <begin position="610"/>
        <end position="638"/>
    </location>
</feature>
<dbReference type="GO" id="GO:0008270">
    <property type="term" value="F:zinc ion binding"/>
    <property type="evidence" value="ECO:0007669"/>
    <property type="project" value="UniProtKB-KW"/>
</dbReference>
<dbReference type="SUPFAM" id="SSF57667">
    <property type="entry name" value="beta-beta-alpha zinc fingers"/>
    <property type="match status" value="7"/>
</dbReference>
<dbReference type="EMBL" id="JACMRX010000002">
    <property type="protein sequence ID" value="KAF7994941.1"/>
    <property type="molecule type" value="Genomic_DNA"/>
</dbReference>
<dbReference type="PANTHER" id="PTHR24379:SF127">
    <property type="entry name" value="BLOODY FINGERS-RELATED"/>
    <property type="match status" value="1"/>
</dbReference>
<evidence type="ECO:0000256" key="1">
    <source>
        <dbReference type="ARBA" id="ARBA00004123"/>
    </source>
</evidence>
<keyword evidence="15" id="KW-1185">Reference proteome</keyword>
<dbReference type="OrthoDB" id="9439903at2759"/>
<evidence type="ECO:0000256" key="7">
    <source>
        <dbReference type="ARBA" id="ARBA00023015"/>
    </source>
</evidence>
<name>A0A834XZ58_APHGI</name>
<dbReference type="AlphaFoldDB" id="A0A834XZ58"/>
<evidence type="ECO:0000313" key="14">
    <source>
        <dbReference type="EMBL" id="KAF7994941.1"/>
    </source>
</evidence>
<dbReference type="Proteomes" id="UP000639338">
    <property type="component" value="Unassembled WGS sequence"/>
</dbReference>
<feature type="domain" description="C2H2-type" evidence="13">
    <location>
        <begin position="579"/>
        <end position="607"/>
    </location>
</feature>
<feature type="domain" description="C2H2-type" evidence="13">
    <location>
        <begin position="667"/>
        <end position="694"/>
    </location>
</feature>
<dbReference type="FunFam" id="3.30.160.60:FF:000303">
    <property type="entry name" value="Zinc finger protein 41"/>
    <property type="match status" value="1"/>
</dbReference>
<evidence type="ECO:0000313" key="15">
    <source>
        <dbReference type="Proteomes" id="UP000639338"/>
    </source>
</evidence>
<feature type="compositionally biased region" description="Polar residues" evidence="12">
    <location>
        <begin position="425"/>
        <end position="437"/>
    </location>
</feature>
<dbReference type="FunFam" id="3.30.160.60:FF:001732">
    <property type="entry name" value="Zgc:162936"/>
    <property type="match status" value="1"/>
</dbReference>
<evidence type="ECO:0000256" key="11">
    <source>
        <dbReference type="PROSITE-ProRule" id="PRU00042"/>
    </source>
</evidence>
<feature type="domain" description="C2H2-type" evidence="13">
    <location>
        <begin position="127"/>
        <end position="154"/>
    </location>
</feature>
<protein>
    <recommendedName>
        <fullName evidence="13">C2H2-type domain-containing protein</fullName>
    </recommendedName>
</protein>
<dbReference type="PROSITE" id="PS00028">
    <property type="entry name" value="ZINC_FINGER_C2H2_1"/>
    <property type="match status" value="12"/>
</dbReference>
<keyword evidence="7" id="KW-0805">Transcription regulation</keyword>
<feature type="domain" description="C2H2-type" evidence="13">
    <location>
        <begin position="550"/>
        <end position="577"/>
    </location>
</feature>
<dbReference type="GO" id="GO:0005694">
    <property type="term" value="C:chromosome"/>
    <property type="evidence" value="ECO:0007669"/>
    <property type="project" value="UniProtKB-ARBA"/>
</dbReference>
<evidence type="ECO:0000256" key="8">
    <source>
        <dbReference type="ARBA" id="ARBA00023125"/>
    </source>
</evidence>
<reference evidence="14 15" key="1">
    <citation type="submission" date="2020-08" db="EMBL/GenBank/DDBJ databases">
        <title>Aphidius gifuensis genome sequencing and assembly.</title>
        <authorList>
            <person name="Du Z."/>
        </authorList>
    </citation>
    <scope>NUCLEOTIDE SEQUENCE [LARGE SCALE GENOMIC DNA]</scope>
    <source>
        <strain evidence="14">YNYX2018</strain>
        <tissue evidence="14">Adults</tissue>
    </source>
</reference>
<keyword evidence="8" id="KW-0238">DNA-binding</keyword>
<dbReference type="InterPro" id="IPR036236">
    <property type="entry name" value="Znf_C2H2_sf"/>
</dbReference>
<evidence type="ECO:0000256" key="3">
    <source>
        <dbReference type="ARBA" id="ARBA00022723"/>
    </source>
</evidence>
<evidence type="ECO:0000259" key="13">
    <source>
        <dbReference type="PROSITE" id="PS50157"/>
    </source>
</evidence>
<dbReference type="PROSITE" id="PS50157">
    <property type="entry name" value="ZINC_FINGER_C2H2_2"/>
    <property type="match status" value="12"/>
</dbReference>
<feature type="domain" description="C2H2-type" evidence="13">
    <location>
        <begin position="70"/>
        <end position="98"/>
    </location>
</feature>
<gene>
    <name evidence="14" type="ORF">HCN44_004413</name>
</gene>
<comment type="similarity">
    <text evidence="2">Belongs to the krueppel C2H2-type zinc-finger protein family.</text>
</comment>
<keyword evidence="5 11" id="KW-0863">Zinc-finger</keyword>
<feature type="domain" description="C2H2-type" evidence="13">
    <location>
        <begin position="695"/>
        <end position="722"/>
    </location>
</feature>
<dbReference type="GO" id="GO:0045893">
    <property type="term" value="P:positive regulation of DNA-templated transcription"/>
    <property type="evidence" value="ECO:0007669"/>
    <property type="project" value="UniProtKB-ARBA"/>
</dbReference>
<evidence type="ECO:0000256" key="2">
    <source>
        <dbReference type="ARBA" id="ARBA00006991"/>
    </source>
</evidence>
<feature type="domain" description="C2H2-type" evidence="13">
    <location>
        <begin position="639"/>
        <end position="666"/>
    </location>
</feature>